<evidence type="ECO:0000256" key="10">
    <source>
        <dbReference type="RuleBase" id="RU003657"/>
    </source>
</evidence>
<dbReference type="InterPro" id="IPR023016">
    <property type="entry name" value="HisA/PriA"/>
</dbReference>
<evidence type="ECO:0000256" key="2">
    <source>
        <dbReference type="ARBA" id="ARBA00004496"/>
    </source>
</evidence>
<dbReference type="PANTHER" id="PTHR43090:SF2">
    <property type="entry name" value="1-(5-PHOSPHORIBOSYL)-5-[(5-PHOSPHORIBOSYLAMINO)METHYLIDENEAMINO] IMIDAZOLE-4-CARBOXAMIDE ISOMERASE"/>
    <property type="match status" value="1"/>
</dbReference>
<evidence type="ECO:0000256" key="7">
    <source>
        <dbReference type="ARBA" id="ARBA00023102"/>
    </source>
</evidence>
<feature type="active site" description="Proton donor" evidence="9">
    <location>
        <position position="129"/>
    </location>
</feature>
<dbReference type="AlphaFoldDB" id="E8R234"/>
<dbReference type="EC" id="5.3.1.16" evidence="9 11"/>
<dbReference type="GO" id="GO:0005737">
    <property type="term" value="C:cytoplasm"/>
    <property type="evidence" value="ECO:0007669"/>
    <property type="project" value="UniProtKB-SubCell"/>
</dbReference>
<evidence type="ECO:0000256" key="1">
    <source>
        <dbReference type="ARBA" id="ARBA00000901"/>
    </source>
</evidence>
<keyword evidence="13" id="KW-1185">Reference proteome</keyword>
<comment type="similarity">
    <text evidence="4 9 10">Belongs to the HisA/HisF family.</text>
</comment>
<dbReference type="Proteomes" id="UP000008631">
    <property type="component" value="Chromosome"/>
</dbReference>
<dbReference type="InterPro" id="IPR044524">
    <property type="entry name" value="Isoase_HisA-like"/>
</dbReference>
<accession>E8R234</accession>
<dbReference type="SUPFAM" id="SSF51366">
    <property type="entry name" value="Ribulose-phoshate binding barrel"/>
    <property type="match status" value="1"/>
</dbReference>
<dbReference type="InterPro" id="IPR006062">
    <property type="entry name" value="His_biosynth"/>
</dbReference>
<comment type="subcellular location">
    <subcellularLocation>
        <location evidence="2 9 11">Cytoplasm</location>
    </subcellularLocation>
</comment>
<dbReference type="InterPro" id="IPR013785">
    <property type="entry name" value="Aldolase_TIM"/>
</dbReference>
<dbReference type="Gene3D" id="3.20.20.70">
    <property type="entry name" value="Aldolase class I"/>
    <property type="match status" value="1"/>
</dbReference>
<dbReference type="InterPro" id="IPR006063">
    <property type="entry name" value="HisA_bact_arch"/>
</dbReference>
<feature type="active site" description="Proton acceptor" evidence="9">
    <location>
        <position position="8"/>
    </location>
</feature>
<dbReference type="PANTHER" id="PTHR43090">
    <property type="entry name" value="1-(5-PHOSPHORIBOSYL)-5-[(5-PHOSPHORIBOSYLAMINO)METHYLIDENEAMINO] IMIDAZOLE-4-CARBOXAMIDE ISOMERASE"/>
    <property type="match status" value="1"/>
</dbReference>
<dbReference type="InterPro" id="IPR011060">
    <property type="entry name" value="RibuloseP-bd_barrel"/>
</dbReference>
<keyword evidence="7 9" id="KW-0368">Histidine biosynthesis</keyword>
<name>E8R234_ISOPI</name>
<dbReference type="EMBL" id="CP002353">
    <property type="protein sequence ID" value="ADV62466.1"/>
    <property type="molecule type" value="Genomic_DNA"/>
</dbReference>
<evidence type="ECO:0000256" key="9">
    <source>
        <dbReference type="HAMAP-Rule" id="MF_01014"/>
    </source>
</evidence>
<keyword evidence="8 9" id="KW-0413">Isomerase</keyword>
<evidence type="ECO:0000256" key="8">
    <source>
        <dbReference type="ARBA" id="ARBA00023235"/>
    </source>
</evidence>
<organism evidence="12 13">
    <name type="scientific">Isosphaera pallida (strain ATCC 43644 / DSM 9630 / IS1B)</name>
    <dbReference type="NCBI Taxonomy" id="575540"/>
    <lineage>
        <taxon>Bacteria</taxon>
        <taxon>Pseudomonadati</taxon>
        <taxon>Planctomycetota</taxon>
        <taxon>Planctomycetia</taxon>
        <taxon>Isosphaerales</taxon>
        <taxon>Isosphaeraceae</taxon>
        <taxon>Isosphaera</taxon>
    </lineage>
</organism>
<dbReference type="CDD" id="cd04732">
    <property type="entry name" value="HisA"/>
    <property type="match status" value="1"/>
</dbReference>
<dbReference type="eggNOG" id="COG0106">
    <property type="taxonomic scope" value="Bacteria"/>
</dbReference>
<gene>
    <name evidence="9" type="primary">hisA</name>
    <name evidence="12" type="ordered locus">Isop_1885</name>
</gene>
<dbReference type="FunFam" id="3.20.20.70:FF:000009">
    <property type="entry name" value="1-(5-phosphoribosyl)-5-[(5-phosphoribosylamino)methylideneamino] imidazole-4-carboxamide isomerase"/>
    <property type="match status" value="1"/>
</dbReference>
<comment type="pathway">
    <text evidence="3 9 11">Amino-acid biosynthesis; L-histidine biosynthesis; L-histidine from 5-phospho-alpha-D-ribose 1-diphosphate: step 4/9.</text>
</comment>
<evidence type="ECO:0000313" key="13">
    <source>
        <dbReference type="Proteomes" id="UP000008631"/>
    </source>
</evidence>
<evidence type="ECO:0000256" key="4">
    <source>
        <dbReference type="ARBA" id="ARBA00009667"/>
    </source>
</evidence>
<dbReference type="GO" id="GO:0000105">
    <property type="term" value="P:L-histidine biosynthetic process"/>
    <property type="evidence" value="ECO:0007669"/>
    <property type="project" value="UniProtKB-UniRule"/>
</dbReference>
<proteinExistence type="inferred from homology"/>
<dbReference type="KEGG" id="ipa:Isop_1885"/>
<dbReference type="GO" id="GO:0003949">
    <property type="term" value="F:1-(5-phosphoribosyl)-5-[(5-phosphoribosylamino)methylideneamino]imidazole-4-carboxamide isomerase activity"/>
    <property type="evidence" value="ECO:0007669"/>
    <property type="project" value="UniProtKB-UniRule"/>
</dbReference>
<sequence>MRILPAIDLKGGRVVRLRQGDYGRETVYGDDPVAWASHWRDEGAQELHLVDLDGAKDGHPVNFAAVRAILERVGLPCQLGGGVRDAATVASWLEAGVARVIVGTLALTQPELVRDLIAAHPGRVVLGIDARDGKVAARGWLDLSDVTARDLAARFEDLPLAAIVFTDIARDGTLEGPNFETTFDLARGTRHPVIASGGVSSLEDLRRLAQAEVQVAGCIVGRALYDGCFTLAQALEAARTGS</sequence>
<keyword evidence="6 9" id="KW-0028">Amino-acid biosynthesis</keyword>
<dbReference type="STRING" id="575540.Isop_1885"/>
<dbReference type="FunCoup" id="E8R234">
    <property type="interactions" value="408"/>
</dbReference>
<dbReference type="Pfam" id="PF00977">
    <property type="entry name" value="His_biosynth"/>
    <property type="match status" value="1"/>
</dbReference>
<dbReference type="OrthoDB" id="9781903at2"/>
<protein>
    <recommendedName>
        <fullName evidence="9 11">1-(5-phosphoribosyl)-5-[(5-phosphoribosylamino)methylideneamino] imidazole-4-carboxamide isomerase</fullName>
        <ecNumber evidence="9 11">5.3.1.16</ecNumber>
    </recommendedName>
    <alternativeName>
        <fullName evidence="9">Phosphoribosylformimino-5-aminoimidazole carboxamide ribotide isomerase</fullName>
    </alternativeName>
</protein>
<dbReference type="UniPathway" id="UPA00031">
    <property type="reaction ID" value="UER00009"/>
</dbReference>
<evidence type="ECO:0000256" key="6">
    <source>
        <dbReference type="ARBA" id="ARBA00022605"/>
    </source>
</evidence>
<keyword evidence="5 9" id="KW-0963">Cytoplasm</keyword>
<evidence type="ECO:0000313" key="12">
    <source>
        <dbReference type="EMBL" id="ADV62466.1"/>
    </source>
</evidence>
<dbReference type="HOGENOM" id="CLU_048577_1_1_0"/>
<dbReference type="NCBIfam" id="TIGR00007">
    <property type="entry name" value="1-(5-phosphoribosyl)-5-[(5-phosphoribosylamino)methylideneamino]imidazole-4-carboxamide isomerase"/>
    <property type="match status" value="1"/>
</dbReference>
<comment type="catalytic activity">
    <reaction evidence="1 9 11">
        <text>1-(5-phospho-beta-D-ribosyl)-5-[(5-phospho-beta-D-ribosylamino)methylideneamino]imidazole-4-carboxamide = 5-[(5-phospho-1-deoxy-D-ribulos-1-ylimino)methylamino]-1-(5-phospho-beta-D-ribosyl)imidazole-4-carboxamide</text>
        <dbReference type="Rhea" id="RHEA:15469"/>
        <dbReference type="ChEBI" id="CHEBI:58435"/>
        <dbReference type="ChEBI" id="CHEBI:58525"/>
        <dbReference type="EC" id="5.3.1.16"/>
    </reaction>
</comment>
<dbReference type="InParanoid" id="E8R234"/>
<reference evidence="12 13" key="1">
    <citation type="journal article" date="2011" name="Stand. Genomic Sci.">
        <title>Complete genome sequence of Isosphaera pallida type strain (IS1B).</title>
        <authorList>
            <consortium name="US DOE Joint Genome Institute (JGI-PGF)"/>
            <person name="Goker M."/>
            <person name="Cleland D."/>
            <person name="Saunders E."/>
            <person name="Lapidus A."/>
            <person name="Nolan M."/>
            <person name="Lucas S."/>
            <person name="Hammon N."/>
            <person name="Deshpande S."/>
            <person name="Cheng J.F."/>
            <person name="Tapia R."/>
            <person name="Han C."/>
            <person name="Goodwin L."/>
            <person name="Pitluck S."/>
            <person name="Liolios K."/>
            <person name="Pagani I."/>
            <person name="Ivanova N."/>
            <person name="Mavromatis K."/>
            <person name="Pati A."/>
            <person name="Chen A."/>
            <person name="Palaniappan K."/>
            <person name="Land M."/>
            <person name="Hauser L."/>
            <person name="Chang Y.J."/>
            <person name="Jeffries C.D."/>
            <person name="Detter J.C."/>
            <person name="Beck B."/>
            <person name="Woyke T."/>
            <person name="Bristow J."/>
            <person name="Eisen J.A."/>
            <person name="Markowitz V."/>
            <person name="Hugenholtz P."/>
            <person name="Kyrpides N.C."/>
            <person name="Klenk H.P."/>
        </authorList>
    </citation>
    <scope>NUCLEOTIDE SEQUENCE [LARGE SCALE GENOMIC DNA]</scope>
    <source>
        <strain evidence="13">ATCC 43644 / DSM 9630 / IS1B</strain>
    </source>
</reference>
<evidence type="ECO:0000256" key="3">
    <source>
        <dbReference type="ARBA" id="ARBA00005133"/>
    </source>
</evidence>
<evidence type="ECO:0000256" key="11">
    <source>
        <dbReference type="RuleBase" id="RU003658"/>
    </source>
</evidence>
<dbReference type="HAMAP" id="MF_01014">
    <property type="entry name" value="HisA"/>
    <property type="match status" value="1"/>
</dbReference>
<evidence type="ECO:0000256" key="5">
    <source>
        <dbReference type="ARBA" id="ARBA00022490"/>
    </source>
</evidence>
<dbReference type="RefSeq" id="WP_013564754.1">
    <property type="nucleotide sequence ID" value="NC_014962.1"/>
</dbReference>
<dbReference type="GO" id="GO:0000162">
    <property type="term" value="P:L-tryptophan biosynthetic process"/>
    <property type="evidence" value="ECO:0007669"/>
    <property type="project" value="TreeGrafter"/>
</dbReference>